<evidence type="ECO:0000256" key="1">
    <source>
        <dbReference type="ARBA" id="ARBA00001933"/>
    </source>
</evidence>
<feature type="region of interest" description="Disordered" evidence="6">
    <location>
        <begin position="1"/>
        <end position="37"/>
    </location>
</feature>
<accession>A0ABN3P9C2</accession>
<dbReference type="GO" id="GO:0008483">
    <property type="term" value="F:transaminase activity"/>
    <property type="evidence" value="ECO:0007669"/>
    <property type="project" value="UniProtKB-KW"/>
</dbReference>
<name>A0ABN3P9C2_9ACTN</name>
<dbReference type="InterPro" id="IPR015422">
    <property type="entry name" value="PyrdxlP-dep_Trfase_small"/>
</dbReference>
<evidence type="ECO:0000256" key="5">
    <source>
        <dbReference type="RuleBase" id="RU003560"/>
    </source>
</evidence>
<dbReference type="InterPro" id="IPR015424">
    <property type="entry name" value="PyrdxlP-dep_Trfase"/>
</dbReference>
<evidence type="ECO:0000256" key="4">
    <source>
        <dbReference type="ARBA" id="ARBA00022898"/>
    </source>
</evidence>
<dbReference type="RefSeq" id="WP_344536707.1">
    <property type="nucleotide sequence ID" value="NZ_BAAATD010000001.1"/>
</dbReference>
<dbReference type="CDD" id="cd00610">
    <property type="entry name" value="OAT_like"/>
    <property type="match status" value="1"/>
</dbReference>
<evidence type="ECO:0000256" key="3">
    <source>
        <dbReference type="ARBA" id="ARBA00022679"/>
    </source>
</evidence>
<dbReference type="PANTHER" id="PTHR11986">
    <property type="entry name" value="AMINOTRANSFERASE CLASS III"/>
    <property type="match status" value="1"/>
</dbReference>
<sequence length="449" mass="47493">MRATKHKTKNATKNATETTTEPTATAEPAAEPTGTRSREAIVADYERHIGRAAARLAGQTGQPVEVRSEGALVWDEEDRSYLDVGGYGVFILGHRHPAVLDAVRRQLDRHPLATRSLLSDELAVAARRLAAAAPEGLERVYFACTGAEAVEAALKLARAGGRRRVITMANGFHGKTLGALSVTDRLAFQAPFRPLLPDITTVPFGDAEALREALAADGGKACVILEPVQGEGGVRIPPPGYLREVAAACGGAGAMLILDEIQTGLGRLGGWWGCDAEGVRPDLLLTGKGLGGGCVPVSAVVATEAAFAPLDRNPRLHSSTFSGYPLGMAAVTATLETIEREDIPARAQLLGKRLYEHVVEASHAAGPELVREVRGRGLLIGVELSHPRVAGRFMRELLARRVIAAHSLGTDTVVRFTPPAMLSDAEVDWFAEAVGEAMAQLADSDETPA</sequence>
<keyword evidence="8" id="KW-1185">Reference proteome</keyword>
<dbReference type="PANTHER" id="PTHR11986:SF79">
    <property type="entry name" value="ACETYLORNITHINE AMINOTRANSFERASE, MITOCHONDRIAL"/>
    <property type="match status" value="1"/>
</dbReference>
<dbReference type="InterPro" id="IPR049704">
    <property type="entry name" value="Aminotrans_3_PPA_site"/>
</dbReference>
<dbReference type="EMBL" id="BAAATD010000001">
    <property type="protein sequence ID" value="GAA2573707.1"/>
    <property type="molecule type" value="Genomic_DNA"/>
</dbReference>
<dbReference type="InterPro" id="IPR015421">
    <property type="entry name" value="PyrdxlP-dep_Trfase_major"/>
</dbReference>
<comment type="similarity">
    <text evidence="5">Belongs to the class-III pyridoxal-phosphate-dependent aminotransferase family.</text>
</comment>
<keyword evidence="2 7" id="KW-0032">Aminotransferase</keyword>
<dbReference type="PIRSF" id="PIRSF000521">
    <property type="entry name" value="Transaminase_4ab_Lys_Orn"/>
    <property type="match status" value="1"/>
</dbReference>
<keyword evidence="3" id="KW-0808">Transferase</keyword>
<reference evidence="7 8" key="1">
    <citation type="journal article" date="2019" name="Int. J. Syst. Evol. Microbiol.">
        <title>The Global Catalogue of Microorganisms (GCM) 10K type strain sequencing project: providing services to taxonomists for standard genome sequencing and annotation.</title>
        <authorList>
            <consortium name="The Broad Institute Genomics Platform"/>
            <consortium name="The Broad Institute Genome Sequencing Center for Infectious Disease"/>
            <person name="Wu L."/>
            <person name="Ma J."/>
        </authorList>
    </citation>
    <scope>NUCLEOTIDE SEQUENCE [LARGE SCALE GENOMIC DNA]</scope>
    <source>
        <strain evidence="7 8">JCM 6833</strain>
    </source>
</reference>
<gene>
    <name evidence="7" type="ORF">GCM10010411_01770</name>
</gene>
<organism evidence="7 8">
    <name type="scientific">Actinomadura fulvescens</name>
    <dbReference type="NCBI Taxonomy" id="46160"/>
    <lineage>
        <taxon>Bacteria</taxon>
        <taxon>Bacillati</taxon>
        <taxon>Actinomycetota</taxon>
        <taxon>Actinomycetes</taxon>
        <taxon>Streptosporangiales</taxon>
        <taxon>Thermomonosporaceae</taxon>
        <taxon>Actinomadura</taxon>
    </lineage>
</organism>
<dbReference type="PROSITE" id="PS00600">
    <property type="entry name" value="AA_TRANSFER_CLASS_3"/>
    <property type="match status" value="1"/>
</dbReference>
<dbReference type="Pfam" id="PF00202">
    <property type="entry name" value="Aminotran_3"/>
    <property type="match status" value="1"/>
</dbReference>
<feature type="compositionally biased region" description="Low complexity" evidence="6">
    <location>
        <begin position="11"/>
        <end position="33"/>
    </location>
</feature>
<keyword evidence="4 5" id="KW-0663">Pyridoxal phosphate</keyword>
<dbReference type="Proteomes" id="UP001501509">
    <property type="component" value="Unassembled WGS sequence"/>
</dbReference>
<proteinExistence type="inferred from homology"/>
<comment type="cofactor">
    <cofactor evidence="1">
        <name>pyridoxal 5'-phosphate</name>
        <dbReference type="ChEBI" id="CHEBI:597326"/>
    </cofactor>
</comment>
<dbReference type="Gene3D" id="3.90.1150.10">
    <property type="entry name" value="Aspartate Aminotransferase, domain 1"/>
    <property type="match status" value="1"/>
</dbReference>
<dbReference type="SUPFAM" id="SSF53383">
    <property type="entry name" value="PLP-dependent transferases"/>
    <property type="match status" value="1"/>
</dbReference>
<dbReference type="Gene3D" id="3.40.640.10">
    <property type="entry name" value="Type I PLP-dependent aspartate aminotransferase-like (Major domain)"/>
    <property type="match status" value="1"/>
</dbReference>
<evidence type="ECO:0000313" key="7">
    <source>
        <dbReference type="EMBL" id="GAA2573707.1"/>
    </source>
</evidence>
<evidence type="ECO:0000256" key="2">
    <source>
        <dbReference type="ARBA" id="ARBA00022576"/>
    </source>
</evidence>
<evidence type="ECO:0000256" key="6">
    <source>
        <dbReference type="SAM" id="MobiDB-lite"/>
    </source>
</evidence>
<dbReference type="InterPro" id="IPR005814">
    <property type="entry name" value="Aminotrans_3"/>
</dbReference>
<protein>
    <submittedName>
        <fullName evidence="7">Aspartate aminotransferase family protein</fullName>
    </submittedName>
</protein>
<evidence type="ECO:0000313" key="8">
    <source>
        <dbReference type="Proteomes" id="UP001501509"/>
    </source>
</evidence>
<feature type="compositionally biased region" description="Basic residues" evidence="6">
    <location>
        <begin position="1"/>
        <end position="10"/>
    </location>
</feature>
<comment type="caution">
    <text evidence="7">The sequence shown here is derived from an EMBL/GenBank/DDBJ whole genome shotgun (WGS) entry which is preliminary data.</text>
</comment>
<dbReference type="InterPro" id="IPR050103">
    <property type="entry name" value="Class-III_PLP-dep_AT"/>
</dbReference>